<accession>A0A6S7JUN2</accession>
<evidence type="ECO:0000313" key="1">
    <source>
        <dbReference type="EMBL" id="CAB4032950.1"/>
    </source>
</evidence>
<gene>
    <name evidence="1" type="ORF">PACLA_8A038249</name>
</gene>
<dbReference type="EMBL" id="CACRXK020018835">
    <property type="protein sequence ID" value="CAB4032950.1"/>
    <property type="molecule type" value="Genomic_DNA"/>
</dbReference>
<dbReference type="Proteomes" id="UP001152795">
    <property type="component" value="Unassembled WGS sequence"/>
</dbReference>
<dbReference type="AlphaFoldDB" id="A0A6S7JUN2"/>
<proteinExistence type="predicted"/>
<comment type="caution">
    <text evidence="1">The sequence shown here is derived from an EMBL/GenBank/DDBJ whole genome shotgun (WGS) entry which is preliminary data.</text>
</comment>
<evidence type="ECO:0000313" key="2">
    <source>
        <dbReference type="Proteomes" id="UP001152795"/>
    </source>
</evidence>
<keyword evidence="2" id="KW-1185">Reference proteome</keyword>
<name>A0A6S7JUN2_PARCT</name>
<protein>
    <submittedName>
        <fullName evidence="1">Uncharacterized protein</fullName>
    </submittedName>
</protein>
<reference evidence="1" key="1">
    <citation type="submission" date="2020-04" db="EMBL/GenBank/DDBJ databases">
        <authorList>
            <person name="Alioto T."/>
            <person name="Alioto T."/>
            <person name="Gomez Garrido J."/>
        </authorList>
    </citation>
    <scope>NUCLEOTIDE SEQUENCE</scope>
    <source>
        <strain evidence="1">A484AB</strain>
    </source>
</reference>
<organism evidence="1 2">
    <name type="scientific">Paramuricea clavata</name>
    <name type="common">Red gorgonian</name>
    <name type="synonym">Violescent sea-whip</name>
    <dbReference type="NCBI Taxonomy" id="317549"/>
    <lineage>
        <taxon>Eukaryota</taxon>
        <taxon>Metazoa</taxon>
        <taxon>Cnidaria</taxon>
        <taxon>Anthozoa</taxon>
        <taxon>Octocorallia</taxon>
        <taxon>Malacalcyonacea</taxon>
        <taxon>Plexauridae</taxon>
        <taxon>Paramuricea</taxon>
    </lineage>
</organism>
<sequence length="301" mass="35194">MVFGEKVRKIPKPERNWVLGNLPIKEVLTWKNLSTIWNANNKFDSTIDIVLKKGYAVIDMMVTMVFRNGSLNPKVATELRGGIALPHLLYGCELWYLTLTQFSKLEKIQNLFCRKAPSLLPGTSGSEARGLMGLGGIETDISRIKLYFLGRIINCSSAQAFKELFVCRLIKWKWRCDAVNRFIPDLIRILEKYGLMMFKTDFYTIREFSDEMQWKRIVNEVVQRKEELTWSEKLNQKPVLKLYMQADHYLNISFWYEIWDFAPINSNIVVDVIRLLCGSFKIDSIRIKNYNCLLSFYCSFC</sequence>